<dbReference type="EMBL" id="HBUF01075381">
    <property type="protein sequence ID" value="CAG6630981.1"/>
    <property type="molecule type" value="Transcribed_RNA"/>
</dbReference>
<evidence type="ECO:0000256" key="12">
    <source>
        <dbReference type="SAM" id="Phobius"/>
    </source>
</evidence>
<evidence type="ECO:0000256" key="7">
    <source>
        <dbReference type="ARBA" id="ARBA00023315"/>
    </source>
</evidence>
<reference evidence="13" key="1">
    <citation type="submission" date="2021-05" db="EMBL/GenBank/DDBJ databases">
        <authorList>
            <person name="Alioto T."/>
            <person name="Alioto T."/>
            <person name="Gomez Garrido J."/>
        </authorList>
    </citation>
    <scope>NUCLEOTIDE SEQUENCE</scope>
</reference>
<dbReference type="InterPro" id="IPR049941">
    <property type="entry name" value="LPLAT_7/PORCN-like"/>
</dbReference>
<evidence type="ECO:0000256" key="1">
    <source>
        <dbReference type="ARBA" id="ARBA00004141"/>
    </source>
</evidence>
<evidence type="ECO:0000256" key="2">
    <source>
        <dbReference type="ARBA" id="ARBA00022679"/>
    </source>
</evidence>
<dbReference type="InterPro" id="IPR004299">
    <property type="entry name" value="MBOAT_fam"/>
</dbReference>
<dbReference type="GO" id="GO:1990698">
    <property type="term" value="F:palmitoleoyltransferase activity"/>
    <property type="evidence" value="ECO:0007669"/>
    <property type="project" value="UniProtKB-EC"/>
</dbReference>
<dbReference type="GO" id="GO:0005783">
    <property type="term" value="C:endoplasmic reticulum"/>
    <property type="evidence" value="ECO:0007669"/>
    <property type="project" value="TreeGrafter"/>
</dbReference>
<feature type="transmembrane region" description="Helical" evidence="12">
    <location>
        <begin position="446"/>
        <end position="464"/>
    </location>
</feature>
<evidence type="ECO:0000256" key="8">
    <source>
        <dbReference type="ARBA" id="ARBA00038269"/>
    </source>
</evidence>
<feature type="transmembrane region" description="Helical" evidence="12">
    <location>
        <begin position="224"/>
        <end position="244"/>
    </location>
</feature>
<dbReference type="GO" id="GO:0016055">
    <property type="term" value="P:Wnt signaling pathway"/>
    <property type="evidence" value="ECO:0007669"/>
    <property type="project" value="UniProtKB-KW"/>
</dbReference>
<dbReference type="EC" id="2.3.1.250" evidence="9"/>
<comment type="similarity">
    <text evidence="8">Belongs to the membrane-bound acyltransferase family. Porcupine subfamily.</text>
</comment>
<evidence type="ECO:0000313" key="13">
    <source>
        <dbReference type="EMBL" id="CAG6630981.1"/>
    </source>
</evidence>
<keyword evidence="5 12" id="KW-1133">Transmembrane helix</keyword>
<evidence type="ECO:0000256" key="10">
    <source>
        <dbReference type="ARBA" id="ARBA00040371"/>
    </source>
</evidence>
<organism evidence="13">
    <name type="scientific">Cacopsylla melanoneura</name>
    <dbReference type="NCBI Taxonomy" id="428564"/>
    <lineage>
        <taxon>Eukaryota</taxon>
        <taxon>Metazoa</taxon>
        <taxon>Ecdysozoa</taxon>
        <taxon>Arthropoda</taxon>
        <taxon>Hexapoda</taxon>
        <taxon>Insecta</taxon>
        <taxon>Pterygota</taxon>
        <taxon>Neoptera</taxon>
        <taxon>Paraneoptera</taxon>
        <taxon>Hemiptera</taxon>
        <taxon>Sternorrhyncha</taxon>
        <taxon>Psylloidea</taxon>
        <taxon>Psyllidae</taxon>
        <taxon>Psyllinae</taxon>
        <taxon>Cacopsylla</taxon>
    </lineage>
</organism>
<comment type="catalytic activity">
    <reaction evidence="11">
        <text>[Wnt protein]-L-serine + (9Z)-hexadecenoyl-CoA = [Wnt protein]-O-(9Z)-hexadecenoyl-L-serine + CoA</text>
        <dbReference type="Rhea" id="RHEA:45336"/>
        <dbReference type="Rhea" id="RHEA-COMP:11170"/>
        <dbReference type="Rhea" id="RHEA-COMP:11171"/>
        <dbReference type="ChEBI" id="CHEBI:29999"/>
        <dbReference type="ChEBI" id="CHEBI:57287"/>
        <dbReference type="ChEBI" id="CHEBI:61540"/>
        <dbReference type="ChEBI" id="CHEBI:85189"/>
        <dbReference type="EC" id="2.3.1.250"/>
    </reaction>
</comment>
<keyword evidence="2 13" id="KW-0808">Transferase</keyword>
<sequence>MYDDYDGGDEYDDEYYDNKHIVWGGDGTSDASALADEYENFSELADPRLLYSNCLLPTFETAGLQLAETLALCAVFKVVLSRPAISSSVLYRNFVNVLIGLTVLYRYFADLLVYIAVYSLCLLLLVTLVRRYRHAFVAVLAVSIATITSCELFLPHFILIRSVFMLMSIKMLSLLIDMKTNLPLSFDMLAYMFNPGTVLFGPFVSYKQFLDSMEKPAPLSITRIGKYIGLTTALLAATCAVMPLPTGNLRLAFVYRDALNFRVSHYFISYMSLVTYSVCGYGVEDSVLFSPLDIELPYSLKQVTYAWNRPLSTFLNRYIFKTHAATSRNIFFSLFLTYVVSCGLHGFNLYISQILLSLAVYSYIEYALRAKLAHCLDACIRAVRCPSECAEHAYTDCSARTLLLNGVFLLCNVFHLAYLGCVLNNLDLYADDPEYKLDWIPTRWSNMGYASPYVVFVMYIVYIVL</sequence>
<evidence type="ECO:0000256" key="9">
    <source>
        <dbReference type="ARBA" id="ARBA00038867"/>
    </source>
</evidence>
<evidence type="ECO:0000256" key="3">
    <source>
        <dbReference type="ARBA" id="ARBA00022687"/>
    </source>
</evidence>
<feature type="transmembrane region" description="Helical" evidence="12">
    <location>
        <begin position="402"/>
        <end position="426"/>
    </location>
</feature>
<dbReference type="PANTHER" id="PTHR13906:SF12">
    <property type="entry name" value="PROTEIN-SERINE O-PALMITOLEOYLTRANSFERASE PORCUPINE"/>
    <property type="match status" value="1"/>
</dbReference>
<dbReference type="PANTHER" id="PTHR13906">
    <property type="entry name" value="PORCUPINE"/>
    <property type="match status" value="1"/>
</dbReference>
<feature type="transmembrane region" description="Helical" evidence="12">
    <location>
        <begin position="188"/>
        <end position="204"/>
    </location>
</feature>
<accession>A0A8D8QFJ7</accession>
<dbReference type="GO" id="GO:0061355">
    <property type="term" value="P:Wnt protein secretion"/>
    <property type="evidence" value="ECO:0007669"/>
    <property type="project" value="TreeGrafter"/>
</dbReference>
<dbReference type="AlphaFoldDB" id="A0A8D8QFJ7"/>
<feature type="transmembrane region" description="Helical" evidence="12">
    <location>
        <begin position="111"/>
        <end position="129"/>
    </location>
</feature>
<evidence type="ECO:0000256" key="11">
    <source>
        <dbReference type="ARBA" id="ARBA00047978"/>
    </source>
</evidence>
<keyword evidence="6 12" id="KW-0472">Membrane</keyword>
<keyword evidence="4 12" id="KW-0812">Transmembrane</keyword>
<comment type="subcellular location">
    <subcellularLocation>
        <location evidence="1">Membrane</location>
        <topology evidence="1">Multi-pass membrane protein</topology>
    </subcellularLocation>
</comment>
<keyword evidence="7" id="KW-0012">Acyltransferase</keyword>
<dbReference type="GO" id="GO:0017147">
    <property type="term" value="F:Wnt-protein binding"/>
    <property type="evidence" value="ECO:0007669"/>
    <property type="project" value="TreeGrafter"/>
</dbReference>
<evidence type="ECO:0000256" key="4">
    <source>
        <dbReference type="ARBA" id="ARBA00022692"/>
    </source>
</evidence>
<feature type="transmembrane region" description="Helical" evidence="12">
    <location>
        <begin position="265"/>
        <end position="283"/>
    </location>
</feature>
<dbReference type="GO" id="GO:0030258">
    <property type="term" value="P:lipid modification"/>
    <property type="evidence" value="ECO:0007669"/>
    <property type="project" value="TreeGrafter"/>
</dbReference>
<feature type="transmembrane region" description="Helical" evidence="12">
    <location>
        <begin position="330"/>
        <end position="351"/>
    </location>
</feature>
<protein>
    <recommendedName>
        <fullName evidence="10">Protein-serine O-palmitoleoyltransferase porcupine</fullName>
        <ecNumber evidence="9">2.3.1.250</ecNumber>
    </recommendedName>
</protein>
<evidence type="ECO:0000256" key="5">
    <source>
        <dbReference type="ARBA" id="ARBA00022989"/>
    </source>
</evidence>
<keyword evidence="3" id="KW-0879">Wnt signaling pathway</keyword>
<proteinExistence type="inferred from homology"/>
<name>A0A8D8QFJ7_9HEMI</name>
<dbReference type="GO" id="GO:0016020">
    <property type="term" value="C:membrane"/>
    <property type="evidence" value="ECO:0007669"/>
    <property type="project" value="UniProtKB-SubCell"/>
</dbReference>
<feature type="transmembrane region" description="Helical" evidence="12">
    <location>
        <begin position="136"/>
        <end position="154"/>
    </location>
</feature>
<evidence type="ECO:0000256" key="6">
    <source>
        <dbReference type="ARBA" id="ARBA00023136"/>
    </source>
</evidence>
<dbReference type="Pfam" id="PF03062">
    <property type="entry name" value="MBOAT"/>
    <property type="match status" value="1"/>
</dbReference>